<name>A0A9N8E8K5_9STRA</name>
<comment type="similarity">
    <text evidence="2">Belongs to the SNF7 family.</text>
</comment>
<dbReference type="PANTHER" id="PTHR22761">
    <property type="entry name" value="CHARGED MULTIVESICULAR BODY PROTEIN"/>
    <property type="match status" value="1"/>
</dbReference>
<protein>
    <submittedName>
        <fullName evidence="6">Body protein 4B</fullName>
    </submittedName>
</protein>
<reference evidence="6" key="1">
    <citation type="submission" date="2020-06" db="EMBL/GenBank/DDBJ databases">
        <authorList>
            <consortium name="Plant Systems Biology data submission"/>
        </authorList>
    </citation>
    <scope>NUCLEOTIDE SEQUENCE</scope>
    <source>
        <strain evidence="6">D6</strain>
    </source>
</reference>
<evidence type="ECO:0000256" key="3">
    <source>
        <dbReference type="ARBA" id="ARBA00022753"/>
    </source>
</evidence>
<evidence type="ECO:0000256" key="4">
    <source>
        <dbReference type="SAM" id="Coils"/>
    </source>
</evidence>
<organism evidence="6 7">
    <name type="scientific">Seminavis robusta</name>
    <dbReference type="NCBI Taxonomy" id="568900"/>
    <lineage>
        <taxon>Eukaryota</taxon>
        <taxon>Sar</taxon>
        <taxon>Stramenopiles</taxon>
        <taxon>Ochrophyta</taxon>
        <taxon>Bacillariophyta</taxon>
        <taxon>Bacillariophyceae</taxon>
        <taxon>Bacillariophycidae</taxon>
        <taxon>Naviculales</taxon>
        <taxon>Naviculaceae</taxon>
        <taxon>Seminavis</taxon>
    </lineage>
</organism>
<dbReference type="AlphaFoldDB" id="A0A9N8E8K5"/>
<comment type="subcellular location">
    <subcellularLocation>
        <location evidence="1">Endosome</location>
    </subcellularLocation>
</comment>
<dbReference type="GO" id="GO:0006900">
    <property type="term" value="P:vesicle budding from membrane"/>
    <property type="evidence" value="ECO:0007669"/>
    <property type="project" value="TreeGrafter"/>
</dbReference>
<evidence type="ECO:0000256" key="1">
    <source>
        <dbReference type="ARBA" id="ARBA00004177"/>
    </source>
</evidence>
<dbReference type="Gene3D" id="1.10.287.1060">
    <property type="entry name" value="ESAT-6-like"/>
    <property type="match status" value="1"/>
</dbReference>
<dbReference type="GO" id="GO:0000815">
    <property type="term" value="C:ESCRT III complex"/>
    <property type="evidence" value="ECO:0007669"/>
    <property type="project" value="TreeGrafter"/>
</dbReference>
<comment type="caution">
    <text evidence="6">The sequence shown here is derived from an EMBL/GenBank/DDBJ whole genome shotgun (WGS) entry which is preliminary data.</text>
</comment>
<dbReference type="PANTHER" id="PTHR22761:SF10">
    <property type="entry name" value="GH13992P"/>
    <property type="match status" value="1"/>
</dbReference>
<dbReference type="InterPro" id="IPR005024">
    <property type="entry name" value="Snf7_fam"/>
</dbReference>
<evidence type="ECO:0000256" key="2">
    <source>
        <dbReference type="ARBA" id="ARBA00006190"/>
    </source>
</evidence>
<keyword evidence="3" id="KW-0967">Endosome</keyword>
<accession>A0A9N8E8K5</accession>
<dbReference type="GO" id="GO:0009898">
    <property type="term" value="C:cytoplasmic side of plasma membrane"/>
    <property type="evidence" value="ECO:0007669"/>
    <property type="project" value="TreeGrafter"/>
</dbReference>
<evidence type="ECO:0000256" key="5">
    <source>
        <dbReference type="SAM" id="MobiDB-lite"/>
    </source>
</evidence>
<dbReference type="OrthoDB" id="5592979at2759"/>
<feature type="region of interest" description="Disordered" evidence="5">
    <location>
        <begin position="1"/>
        <end position="27"/>
    </location>
</feature>
<keyword evidence="7" id="KW-1185">Reference proteome</keyword>
<dbReference type="Gene3D" id="6.10.250.1710">
    <property type="match status" value="1"/>
</dbReference>
<feature type="region of interest" description="Disordered" evidence="5">
    <location>
        <begin position="186"/>
        <end position="212"/>
    </location>
</feature>
<gene>
    <name evidence="6" type="ORF">SEMRO_740_G195570.1</name>
</gene>
<dbReference type="GO" id="GO:0005771">
    <property type="term" value="C:multivesicular body"/>
    <property type="evidence" value="ECO:0007669"/>
    <property type="project" value="TreeGrafter"/>
</dbReference>
<evidence type="ECO:0000313" key="6">
    <source>
        <dbReference type="EMBL" id="CAB9515814.1"/>
    </source>
</evidence>
<evidence type="ECO:0000313" key="7">
    <source>
        <dbReference type="Proteomes" id="UP001153069"/>
    </source>
</evidence>
<feature type="coiled-coil region" evidence="4">
    <location>
        <begin position="41"/>
        <end position="97"/>
    </location>
</feature>
<dbReference type="Pfam" id="PF03357">
    <property type="entry name" value="Snf7"/>
    <property type="match status" value="1"/>
</dbReference>
<dbReference type="Proteomes" id="UP001153069">
    <property type="component" value="Unassembled WGS sequence"/>
</dbReference>
<feature type="coiled-coil region" evidence="4">
    <location>
        <begin position="130"/>
        <end position="178"/>
    </location>
</feature>
<feature type="compositionally biased region" description="Low complexity" evidence="5">
    <location>
        <begin position="12"/>
        <end position="27"/>
    </location>
</feature>
<keyword evidence="4" id="KW-0175">Coiled coil</keyword>
<dbReference type="EMBL" id="CAICTM010000739">
    <property type="protein sequence ID" value="CAB9515814.1"/>
    <property type="molecule type" value="Genomic_DNA"/>
</dbReference>
<dbReference type="GO" id="GO:0032511">
    <property type="term" value="P:late endosome to vacuole transport via multivesicular body sorting pathway"/>
    <property type="evidence" value="ECO:0007669"/>
    <property type="project" value="TreeGrafter"/>
</dbReference>
<proteinExistence type="inferred from homology"/>
<sequence length="227" mass="24955">MFNFFGKKKTEPTTVSSTPTTTTTDSQTTIVKLRTAIKTQEKREEHILKKVEAQVAEAKAKMAKGDKKGALFAMKRKKMYEAEADKIQNVKMTLETQAINLESAAQNAATFDAMRSGTNTMKKIRNDVGIEKVDDIMDEMKEEMEMAEEVNNAIAQPVDGLMADEDELLAELEGLETADLEAELLAPPKPVEDLGLPSVPASKLPQPKLANDEADELKKLEAELAGL</sequence>